<dbReference type="Proteomes" id="UP000695022">
    <property type="component" value="Unplaced"/>
</dbReference>
<evidence type="ECO:0000256" key="2">
    <source>
        <dbReference type="SAM" id="MobiDB-lite"/>
    </source>
</evidence>
<sequence>MATHYQQGQHGPLSGPALSIISCNVTGLSDPKQDLLAELCRKNECHILCLQETRRGPTSKRPQIAGMTLTAERQNNTYGSAIFVRDGLTVDKSLPTDDTDIEALTIEFKGITVTSVYKRPRAKFALPCRATINDGRINVIIGDFNSHNVIWGYSQTDADGRRVEKWSDDNQLSLIHDENLPGSFYSPQLKCHYNLDLMFVSTSIAGQCEKAVLDPIKGTKHRPIVLKIRDLLSPPTNDDTSENSMHNTRQNKEQTETDISINAEPGTSVSMATAMAHNDEAGAEVTNAELRELIVDLNASLNDKFEARFSDVTEKITILTKKMENLKIEVDSVKKNQSGD</sequence>
<evidence type="ECO:0000256" key="1">
    <source>
        <dbReference type="SAM" id="Coils"/>
    </source>
</evidence>
<dbReference type="Pfam" id="PF14529">
    <property type="entry name" value="Exo_endo_phos_2"/>
    <property type="match status" value="1"/>
</dbReference>
<dbReference type="PANTHER" id="PTHR36688">
    <property type="entry name" value="ENDO/EXONUCLEASE/PHOSPHATASE DOMAIN-CONTAINING PROTEIN"/>
    <property type="match status" value="1"/>
</dbReference>
<feature type="compositionally biased region" description="Polar residues" evidence="2">
    <location>
        <begin position="234"/>
        <end position="248"/>
    </location>
</feature>
<dbReference type="InterPro" id="IPR005135">
    <property type="entry name" value="Endo/exonuclease/phosphatase"/>
</dbReference>
<evidence type="ECO:0000313" key="5">
    <source>
        <dbReference type="RefSeq" id="XP_014671672.1"/>
    </source>
</evidence>
<feature type="coiled-coil region" evidence="1">
    <location>
        <begin position="309"/>
        <end position="336"/>
    </location>
</feature>
<dbReference type="InterPro" id="IPR036691">
    <property type="entry name" value="Endo/exonu/phosph_ase_sf"/>
</dbReference>
<dbReference type="Gene3D" id="3.60.10.10">
    <property type="entry name" value="Endonuclease/exonuclease/phosphatase"/>
    <property type="match status" value="1"/>
</dbReference>
<name>A0ABM1EHK1_PRICU</name>
<proteinExistence type="predicted"/>
<evidence type="ECO:0000313" key="4">
    <source>
        <dbReference type="Proteomes" id="UP000695022"/>
    </source>
</evidence>
<dbReference type="RefSeq" id="XP_014671672.1">
    <property type="nucleotide sequence ID" value="XM_014816186.1"/>
</dbReference>
<accession>A0ABM1EHK1</accession>
<dbReference type="InterPro" id="IPR052560">
    <property type="entry name" value="RdDP_mobile_element"/>
</dbReference>
<keyword evidence="1" id="KW-0175">Coiled coil</keyword>
<evidence type="ECO:0000259" key="3">
    <source>
        <dbReference type="Pfam" id="PF14529"/>
    </source>
</evidence>
<keyword evidence="4" id="KW-1185">Reference proteome</keyword>
<dbReference type="SUPFAM" id="SSF56219">
    <property type="entry name" value="DNase I-like"/>
    <property type="match status" value="1"/>
</dbReference>
<dbReference type="GeneID" id="106812338"/>
<feature type="region of interest" description="Disordered" evidence="2">
    <location>
        <begin position="230"/>
        <end position="264"/>
    </location>
</feature>
<gene>
    <name evidence="5" type="primary">LOC106812338</name>
</gene>
<protein>
    <submittedName>
        <fullName evidence="5">Uncharacterized protein LOC106812338</fullName>
    </submittedName>
</protein>
<organism evidence="4 5">
    <name type="scientific">Priapulus caudatus</name>
    <name type="common">Priapulid worm</name>
    <dbReference type="NCBI Taxonomy" id="37621"/>
    <lineage>
        <taxon>Eukaryota</taxon>
        <taxon>Metazoa</taxon>
        <taxon>Ecdysozoa</taxon>
        <taxon>Scalidophora</taxon>
        <taxon>Priapulida</taxon>
        <taxon>Priapulimorpha</taxon>
        <taxon>Priapulimorphida</taxon>
        <taxon>Priapulidae</taxon>
        <taxon>Priapulus</taxon>
    </lineage>
</organism>
<feature type="domain" description="Endonuclease/exonuclease/phosphatase" evidence="3">
    <location>
        <begin position="112"/>
        <end position="222"/>
    </location>
</feature>
<dbReference type="PANTHER" id="PTHR36688:SF1">
    <property type="entry name" value="ENDONUCLEASE_EXONUCLEASE_PHOSPHATASE DOMAIN-CONTAINING PROTEIN"/>
    <property type="match status" value="1"/>
</dbReference>
<reference evidence="5" key="1">
    <citation type="submission" date="2025-08" db="UniProtKB">
        <authorList>
            <consortium name="RefSeq"/>
        </authorList>
    </citation>
    <scope>IDENTIFICATION</scope>
</reference>